<evidence type="ECO:0000313" key="3">
    <source>
        <dbReference type="Proteomes" id="UP000700596"/>
    </source>
</evidence>
<dbReference type="InterPro" id="IPR058925">
    <property type="entry name" value="zf-C2H2_AcuF"/>
</dbReference>
<keyword evidence="3" id="KW-1185">Reference proteome</keyword>
<dbReference type="PANTHER" id="PTHR35391:SF7">
    <property type="entry name" value="C2H2-TYPE DOMAIN-CONTAINING PROTEIN"/>
    <property type="match status" value="1"/>
</dbReference>
<proteinExistence type="predicted"/>
<name>A0A9P9DIV2_9PLEO</name>
<gene>
    <name evidence="2" type="ORF">B0J11DRAFT_417644</name>
</gene>
<evidence type="ECO:0000313" key="2">
    <source>
        <dbReference type="EMBL" id="KAH7119991.1"/>
    </source>
</evidence>
<organism evidence="2 3">
    <name type="scientific">Dendryphion nanum</name>
    <dbReference type="NCBI Taxonomy" id="256645"/>
    <lineage>
        <taxon>Eukaryota</taxon>
        <taxon>Fungi</taxon>
        <taxon>Dikarya</taxon>
        <taxon>Ascomycota</taxon>
        <taxon>Pezizomycotina</taxon>
        <taxon>Dothideomycetes</taxon>
        <taxon>Pleosporomycetidae</taxon>
        <taxon>Pleosporales</taxon>
        <taxon>Torulaceae</taxon>
        <taxon>Dendryphion</taxon>
    </lineage>
</organism>
<dbReference type="Pfam" id="PF26082">
    <property type="entry name" value="zf-C2H2_AcuF"/>
    <property type="match status" value="1"/>
</dbReference>
<dbReference type="PANTHER" id="PTHR35391">
    <property type="entry name" value="C2H2-TYPE DOMAIN-CONTAINING PROTEIN-RELATED"/>
    <property type="match status" value="1"/>
</dbReference>
<dbReference type="Proteomes" id="UP000700596">
    <property type="component" value="Unassembled WGS sequence"/>
</dbReference>
<feature type="domain" description="Oxidoreductase acuF-like C2H2 type zinc-finger" evidence="1">
    <location>
        <begin position="299"/>
        <end position="325"/>
    </location>
</feature>
<evidence type="ECO:0000259" key="1">
    <source>
        <dbReference type="Pfam" id="PF26082"/>
    </source>
</evidence>
<sequence length="480" mass="55153">MVASVSEQCRACITHLKNITSTLSDPSRQKYQMRLAQVNDELERFSLWVGSIGALQLPNSSMSLESRLRDANDILTHVIGLLDNMDELVQELFRLVSEEPGWEINSASQHNCENENQTDELELLEEIRASITRLFRTSSLIHQAAPTNLFAKALSQNLHQFNDQYDIAHVGEKYPKLATDGFTWLQEKLGRAITQRRHYLSYIQDHCGKLESTFTHQEITDLVAQFSTFNRLSTFFTKASSPTPSQITPRMPNAEEKLDLDDDSRSHATMYCSSDGDMQFSTIARVPKLDGLRINSDKETECPFCSRIIRFKNERMWRRHVLSDLYSYVCTFPNCDIPYFSDANTWFDHEMQNHRVVYTCRLCKNDDFPVRDYYLAHVRKQHHDVLEESGEQVLLDIARKPLDQIAAQECPCCSEWWNDLKELAGRTDIHPEASNHTLKVLPAVFKQHLASHLEQLALFAIPMGFATKYDGHSNAAVKDD</sequence>
<dbReference type="AlphaFoldDB" id="A0A9P9DIV2"/>
<protein>
    <recommendedName>
        <fullName evidence="1">Oxidoreductase acuF-like C2H2 type zinc-finger domain-containing protein</fullName>
    </recommendedName>
</protein>
<reference evidence="2" key="1">
    <citation type="journal article" date="2021" name="Nat. Commun.">
        <title>Genetic determinants of endophytism in the Arabidopsis root mycobiome.</title>
        <authorList>
            <person name="Mesny F."/>
            <person name="Miyauchi S."/>
            <person name="Thiergart T."/>
            <person name="Pickel B."/>
            <person name="Atanasova L."/>
            <person name="Karlsson M."/>
            <person name="Huettel B."/>
            <person name="Barry K.W."/>
            <person name="Haridas S."/>
            <person name="Chen C."/>
            <person name="Bauer D."/>
            <person name="Andreopoulos W."/>
            <person name="Pangilinan J."/>
            <person name="LaButti K."/>
            <person name="Riley R."/>
            <person name="Lipzen A."/>
            <person name="Clum A."/>
            <person name="Drula E."/>
            <person name="Henrissat B."/>
            <person name="Kohler A."/>
            <person name="Grigoriev I.V."/>
            <person name="Martin F.M."/>
            <person name="Hacquard S."/>
        </authorList>
    </citation>
    <scope>NUCLEOTIDE SEQUENCE</scope>
    <source>
        <strain evidence="2">MPI-CAGE-CH-0243</strain>
    </source>
</reference>
<dbReference type="EMBL" id="JAGMWT010000011">
    <property type="protein sequence ID" value="KAH7119991.1"/>
    <property type="molecule type" value="Genomic_DNA"/>
</dbReference>
<dbReference type="OrthoDB" id="6133115at2759"/>
<accession>A0A9P9DIV2</accession>
<feature type="non-terminal residue" evidence="2">
    <location>
        <position position="1"/>
    </location>
</feature>
<comment type="caution">
    <text evidence="2">The sequence shown here is derived from an EMBL/GenBank/DDBJ whole genome shotgun (WGS) entry which is preliminary data.</text>
</comment>